<feature type="compositionally biased region" description="Acidic residues" evidence="10">
    <location>
        <begin position="1"/>
        <end position="38"/>
    </location>
</feature>
<dbReference type="OrthoDB" id="10009520at2759"/>
<dbReference type="InterPro" id="IPR018957">
    <property type="entry name" value="Znf_C3HC4_RING-type"/>
</dbReference>
<evidence type="ECO:0000256" key="5">
    <source>
        <dbReference type="ARBA" id="ARBA00022737"/>
    </source>
</evidence>
<dbReference type="PROSITE" id="PS00518">
    <property type="entry name" value="ZF_RING_1"/>
    <property type="match status" value="1"/>
</dbReference>
<dbReference type="Gene3D" id="1.20.120.1750">
    <property type="match status" value="1"/>
</dbReference>
<evidence type="ECO:0000259" key="12">
    <source>
        <dbReference type="PROSITE" id="PS51873"/>
    </source>
</evidence>
<evidence type="ECO:0000256" key="9">
    <source>
        <dbReference type="PROSITE-ProRule" id="PRU00175"/>
    </source>
</evidence>
<gene>
    <name evidence="13" type="ORF">SmJEL517_g00333</name>
</gene>
<protein>
    <recommendedName>
        <fullName evidence="2">RBR-type E3 ubiquitin transferase</fullName>
        <ecNumber evidence="2">2.3.2.31</ecNumber>
    </recommendedName>
</protein>
<keyword evidence="4" id="KW-0479">Metal-binding</keyword>
<dbReference type="SUPFAM" id="SSF57850">
    <property type="entry name" value="RING/U-box"/>
    <property type="match status" value="2"/>
</dbReference>
<dbReference type="PROSITE" id="PS51873">
    <property type="entry name" value="TRIAD"/>
    <property type="match status" value="1"/>
</dbReference>
<evidence type="ECO:0000256" key="2">
    <source>
        <dbReference type="ARBA" id="ARBA00012251"/>
    </source>
</evidence>
<dbReference type="InterPro" id="IPR044066">
    <property type="entry name" value="TRIAD_supradom"/>
</dbReference>
<dbReference type="Pfam" id="PF19422">
    <property type="entry name" value="Ariadne"/>
    <property type="match status" value="1"/>
</dbReference>
<name>A0A507CIP1_9FUNG</name>
<proteinExistence type="predicted"/>
<keyword evidence="3" id="KW-0808">Transferase</keyword>
<dbReference type="SMART" id="SM00647">
    <property type="entry name" value="IBR"/>
    <property type="match status" value="2"/>
</dbReference>
<dbReference type="RefSeq" id="XP_031027811.1">
    <property type="nucleotide sequence ID" value="XM_031166263.1"/>
</dbReference>
<feature type="region of interest" description="Disordered" evidence="10">
    <location>
        <begin position="1"/>
        <end position="42"/>
    </location>
</feature>
<evidence type="ECO:0000256" key="8">
    <source>
        <dbReference type="ARBA" id="ARBA00022833"/>
    </source>
</evidence>
<evidence type="ECO:0000256" key="7">
    <source>
        <dbReference type="ARBA" id="ARBA00022786"/>
    </source>
</evidence>
<evidence type="ECO:0000313" key="14">
    <source>
        <dbReference type="Proteomes" id="UP000319731"/>
    </source>
</evidence>
<keyword evidence="14" id="KW-1185">Reference proteome</keyword>
<dbReference type="Proteomes" id="UP000319731">
    <property type="component" value="Unassembled WGS sequence"/>
</dbReference>
<dbReference type="Pfam" id="PF00097">
    <property type="entry name" value="zf-C3HC4"/>
    <property type="match status" value="1"/>
</dbReference>
<evidence type="ECO:0000259" key="11">
    <source>
        <dbReference type="PROSITE" id="PS50089"/>
    </source>
</evidence>
<evidence type="ECO:0000256" key="10">
    <source>
        <dbReference type="SAM" id="MobiDB-lite"/>
    </source>
</evidence>
<keyword evidence="8" id="KW-0862">Zinc</keyword>
<accession>A0A507CIP1</accession>
<dbReference type="InterPro" id="IPR013083">
    <property type="entry name" value="Znf_RING/FYVE/PHD"/>
</dbReference>
<evidence type="ECO:0000313" key="13">
    <source>
        <dbReference type="EMBL" id="TPX38096.1"/>
    </source>
</evidence>
<dbReference type="InterPro" id="IPR002867">
    <property type="entry name" value="IBR_dom"/>
</dbReference>
<evidence type="ECO:0000256" key="6">
    <source>
        <dbReference type="ARBA" id="ARBA00022771"/>
    </source>
</evidence>
<dbReference type="EC" id="2.3.2.31" evidence="2"/>
<sequence length="532" mass="60468">MLAQGDSDEEFADFDESQLDSDDDDETAFEALDEEEEVNGLSHKGKMPLNKALYESRYMVHTPSGINNNMIKKEITPLVETLCLSRDVVACLFRNAGWKTERVLDAYADQGNAWDALLKKSGLSTLCDLSSTSSLQIQKDDWEPGCMCGICGDDEPSKTNAHVLSLVGCGHKFCEDCYKEYVTRKVTERELQFGCPGCKIVLCDSAIQQIAPECAEKLQQWHIRSFVDSKKKLKCCPAPDCAYVIEFQNMVAEISDPVLQMPRVVCDCGKSFCFGCDHDTDHQPLCCTLLAKWIKRCADDSETAKWLTANTKNCLKCHTAIEKNGGCHRMQCWKCRSQFCWNCYKDWHGYDKQCNKFDLDQHAAGQSAADLTRAALKRFVHYFTRYANDMAAVKLTEQAYEKVESKMVQLQNETSLSYIQVQFLRTAAELLLKCRRTLAYTYVAAFFMKREKPIQTNQAQLFEDRQADLASAVDKLSDLVENAGGDEWLGPNLEKKKIEVLDLTSYVKSRQEILLVDFMEALVENRYEFDEL</sequence>
<keyword evidence="7" id="KW-0833">Ubl conjugation pathway</keyword>
<dbReference type="PROSITE" id="PS50089">
    <property type="entry name" value="ZF_RING_2"/>
    <property type="match status" value="1"/>
</dbReference>
<keyword evidence="5" id="KW-0677">Repeat</keyword>
<dbReference type="EMBL" id="QEAO01000001">
    <property type="protein sequence ID" value="TPX38096.1"/>
    <property type="molecule type" value="Genomic_DNA"/>
</dbReference>
<dbReference type="InterPro" id="IPR045840">
    <property type="entry name" value="Ariadne"/>
</dbReference>
<dbReference type="GO" id="GO:0016567">
    <property type="term" value="P:protein ubiquitination"/>
    <property type="evidence" value="ECO:0007669"/>
    <property type="project" value="InterPro"/>
</dbReference>
<evidence type="ECO:0000256" key="3">
    <source>
        <dbReference type="ARBA" id="ARBA00022679"/>
    </source>
</evidence>
<dbReference type="SMART" id="SM00184">
    <property type="entry name" value="RING"/>
    <property type="match status" value="1"/>
</dbReference>
<dbReference type="Gene3D" id="3.30.40.10">
    <property type="entry name" value="Zinc/RING finger domain, C3HC4 (zinc finger)"/>
    <property type="match status" value="1"/>
</dbReference>
<dbReference type="FunFam" id="1.20.120.1750:FF:000002">
    <property type="entry name" value="RBR-type E3 ubiquitin transferase"/>
    <property type="match status" value="1"/>
</dbReference>
<dbReference type="InterPro" id="IPR031127">
    <property type="entry name" value="E3_UB_ligase_RBR"/>
</dbReference>
<dbReference type="Pfam" id="PF22191">
    <property type="entry name" value="IBR_1"/>
    <property type="match status" value="1"/>
</dbReference>
<feature type="domain" description="RING-type" evidence="12">
    <location>
        <begin position="144"/>
        <end position="358"/>
    </location>
</feature>
<organism evidence="13 14">
    <name type="scientific">Synchytrium microbalum</name>
    <dbReference type="NCBI Taxonomy" id="1806994"/>
    <lineage>
        <taxon>Eukaryota</taxon>
        <taxon>Fungi</taxon>
        <taxon>Fungi incertae sedis</taxon>
        <taxon>Chytridiomycota</taxon>
        <taxon>Chytridiomycota incertae sedis</taxon>
        <taxon>Chytridiomycetes</taxon>
        <taxon>Synchytriales</taxon>
        <taxon>Synchytriaceae</taxon>
        <taxon>Synchytrium</taxon>
    </lineage>
</organism>
<dbReference type="InterPro" id="IPR001841">
    <property type="entry name" value="Znf_RING"/>
</dbReference>
<dbReference type="InterPro" id="IPR017907">
    <property type="entry name" value="Znf_RING_CS"/>
</dbReference>
<dbReference type="AlphaFoldDB" id="A0A507CIP1"/>
<dbReference type="Pfam" id="PF01485">
    <property type="entry name" value="IBR"/>
    <property type="match status" value="1"/>
</dbReference>
<comment type="caution">
    <text evidence="13">The sequence shown here is derived from an EMBL/GenBank/DDBJ whole genome shotgun (WGS) entry which is preliminary data.</text>
</comment>
<feature type="domain" description="RING-type" evidence="11">
    <location>
        <begin position="148"/>
        <end position="199"/>
    </location>
</feature>
<dbReference type="PANTHER" id="PTHR11685">
    <property type="entry name" value="RBR FAMILY RING FINGER AND IBR DOMAIN-CONTAINING"/>
    <property type="match status" value="1"/>
</dbReference>
<evidence type="ECO:0000256" key="1">
    <source>
        <dbReference type="ARBA" id="ARBA00001798"/>
    </source>
</evidence>
<comment type="catalytic activity">
    <reaction evidence="1">
        <text>[E2 ubiquitin-conjugating enzyme]-S-ubiquitinyl-L-cysteine + [acceptor protein]-L-lysine = [E2 ubiquitin-conjugating enzyme]-L-cysteine + [acceptor protein]-N(6)-ubiquitinyl-L-lysine.</text>
        <dbReference type="EC" id="2.3.2.31"/>
    </reaction>
</comment>
<dbReference type="GO" id="GO:0061630">
    <property type="term" value="F:ubiquitin protein ligase activity"/>
    <property type="evidence" value="ECO:0007669"/>
    <property type="project" value="UniProtKB-EC"/>
</dbReference>
<evidence type="ECO:0000256" key="4">
    <source>
        <dbReference type="ARBA" id="ARBA00022723"/>
    </source>
</evidence>
<reference evidence="13 14" key="1">
    <citation type="journal article" date="2019" name="Sci. Rep.">
        <title>Comparative genomics of chytrid fungi reveal insights into the obligate biotrophic and pathogenic lifestyle of Synchytrium endobioticum.</title>
        <authorList>
            <person name="van de Vossenberg B.T.L.H."/>
            <person name="Warris S."/>
            <person name="Nguyen H.D.T."/>
            <person name="van Gent-Pelzer M.P.E."/>
            <person name="Joly D.L."/>
            <person name="van de Geest H.C."/>
            <person name="Bonants P.J.M."/>
            <person name="Smith D.S."/>
            <person name="Levesque C.A."/>
            <person name="van der Lee T.A.J."/>
        </authorList>
    </citation>
    <scope>NUCLEOTIDE SEQUENCE [LARGE SCALE GENOMIC DNA]</scope>
    <source>
        <strain evidence="13 14">JEL517</strain>
    </source>
</reference>
<dbReference type="GeneID" id="42001560"/>
<dbReference type="STRING" id="1806994.A0A507CIP1"/>
<dbReference type="GO" id="GO:0008270">
    <property type="term" value="F:zinc ion binding"/>
    <property type="evidence" value="ECO:0007669"/>
    <property type="project" value="UniProtKB-KW"/>
</dbReference>
<keyword evidence="6 9" id="KW-0863">Zinc-finger</keyword>